<accession>A0ABX2G1W2</accession>
<dbReference type="Proteomes" id="UP001516061">
    <property type="component" value="Unassembled WGS sequence"/>
</dbReference>
<comment type="caution">
    <text evidence="1">The sequence shown here is derived from an EMBL/GenBank/DDBJ whole genome shotgun (WGS) entry which is preliminary data.</text>
</comment>
<name>A0ABX2G1W2_9BURK</name>
<dbReference type="EMBL" id="JABSNM010000003">
    <property type="protein sequence ID" value="NRT55400.1"/>
    <property type="molecule type" value="Genomic_DNA"/>
</dbReference>
<gene>
    <name evidence="1" type="ORF">HNQ01_001110</name>
</gene>
<organism evidence="1 2">
    <name type="scientific">Sphaerotilus uruguayifluvii</name>
    <dbReference type="NCBI Taxonomy" id="2735897"/>
    <lineage>
        <taxon>Bacteria</taxon>
        <taxon>Pseudomonadati</taxon>
        <taxon>Pseudomonadota</taxon>
        <taxon>Betaproteobacteria</taxon>
        <taxon>Burkholderiales</taxon>
        <taxon>Sphaerotilaceae</taxon>
        <taxon>Sphaerotilus</taxon>
    </lineage>
</organism>
<proteinExistence type="predicted"/>
<evidence type="ECO:0000313" key="1">
    <source>
        <dbReference type="EMBL" id="NRT55400.1"/>
    </source>
</evidence>
<reference evidence="1 2" key="1">
    <citation type="submission" date="2020-05" db="EMBL/GenBank/DDBJ databases">
        <title>Genomic Encyclopedia of Type Strains, Phase IV (KMG-V): Genome sequencing to study the core and pangenomes of soil and plant-associated prokaryotes.</title>
        <authorList>
            <person name="Whitman W."/>
        </authorList>
    </citation>
    <scope>NUCLEOTIDE SEQUENCE [LARGE SCALE GENOMIC DNA]</scope>
    <source>
        <strain evidence="1 2">C29</strain>
    </source>
</reference>
<sequence>MNGPARHDWREDLPAGFMARVVEPRRFVVHVDAQAHARKTVGLDADGRRCYVHHLHTEVDERFDIDEFPVEVPLRRERRVAWRLQGDDCWLLQVERLDRLESCRPQHERLAPVLLREAELGL</sequence>
<protein>
    <submittedName>
        <fullName evidence="1">Uncharacterized protein</fullName>
    </submittedName>
</protein>
<keyword evidence="2" id="KW-1185">Reference proteome</keyword>
<evidence type="ECO:0000313" key="2">
    <source>
        <dbReference type="Proteomes" id="UP001516061"/>
    </source>
</evidence>